<proteinExistence type="predicted"/>
<accession>A0A2P5CCX2</accession>
<evidence type="ECO:0000313" key="2">
    <source>
        <dbReference type="Proteomes" id="UP000237105"/>
    </source>
</evidence>
<reference evidence="2" key="1">
    <citation type="submission" date="2016-06" db="EMBL/GenBank/DDBJ databases">
        <title>Parallel loss of symbiosis genes in relatives of nitrogen-fixing non-legume Parasponia.</title>
        <authorList>
            <person name="Van Velzen R."/>
            <person name="Holmer R."/>
            <person name="Bu F."/>
            <person name="Rutten L."/>
            <person name="Van Zeijl A."/>
            <person name="Liu W."/>
            <person name="Santuari L."/>
            <person name="Cao Q."/>
            <person name="Sharma T."/>
            <person name="Shen D."/>
            <person name="Roswanjaya Y."/>
            <person name="Wardhani T."/>
            <person name="Kalhor M.S."/>
            <person name="Jansen J."/>
            <person name="Van den Hoogen J."/>
            <person name="Gungor B."/>
            <person name="Hartog M."/>
            <person name="Hontelez J."/>
            <person name="Verver J."/>
            <person name="Yang W.-C."/>
            <person name="Schijlen E."/>
            <person name="Repin R."/>
            <person name="Schilthuizen M."/>
            <person name="Schranz E."/>
            <person name="Heidstra R."/>
            <person name="Miyata K."/>
            <person name="Fedorova E."/>
            <person name="Kohlen W."/>
            <person name="Bisseling T."/>
            <person name="Smit S."/>
            <person name="Geurts R."/>
        </authorList>
    </citation>
    <scope>NUCLEOTIDE SEQUENCE [LARGE SCALE GENOMIC DNA]</scope>
    <source>
        <strain evidence="2">cv. WU1-14</strain>
    </source>
</reference>
<dbReference type="AlphaFoldDB" id="A0A2P5CCX2"/>
<dbReference type="EMBL" id="JXTB01000145">
    <property type="protein sequence ID" value="PON58834.1"/>
    <property type="molecule type" value="Genomic_DNA"/>
</dbReference>
<gene>
    <name evidence="1" type="ORF">PanWU01x14_163490</name>
</gene>
<dbReference type="Proteomes" id="UP000237105">
    <property type="component" value="Unassembled WGS sequence"/>
</dbReference>
<name>A0A2P5CCX2_PARAD</name>
<comment type="caution">
    <text evidence="1">The sequence shown here is derived from an EMBL/GenBank/DDBJ whole genome shotgun (WGS) entry which is preliminary data.</text>
</comment>
<keyword evidence="2" id="KW-1185">Reference proteome</keyword>
<evidence type="ECO:0000313" key="1">
    <source>
        <dbReference type="EMBL" id="PON58834.1"/>
    </source>
</evidence>
<sequence>MPPRRALRHQPSAEPPPVPQNFNQFFEAMRLTFLGMQVLTISLNLSSSKNIKLTIFRTLCAFSLNSMMEPKSTSCQC</sequence>
<protein>
    <submittedName>
        <fullName evidence="1">Uncharacterized protein</fullName>
    </submittedName>
</protein>
<feature type="non-terminal residue" evidence="1">
    <location>
        <position position="77"/>
    </location>
</feature>
<organism evidence="1 2">
    <name type="scientific">Parasponia andersonii</name>
    <name type="common">Sponia andersonii</name>
    <dbReference type="NCBI Taxonomy" id="3476"/>
    <lineage>
        <taxon>Eukaryota</taxon>
        <taxon>Viridiplantae</taxon>
        <taxon>Streptophyta</taxon>
        <taxon>Embryophyta</taxon>
        <taxon>Tracheophyta</taxon>
        <taxon>Spermatophyta</taxon>
        <taxon>Magnoliopsida</taxon>
        <taxon>eudicotyledons</taxon>
        <taxon>Gunneridae</taxon>
        <taxon>Pentapetalae</taxon>
        <taxon>rosids</taxon>
        <taxon>fabids</taxon>
        <taxon>Rosales</taxon>
        <taxon>Cannabaceae</taxon>
        <taxon>Parasponia</taxon>
    </lineage>
</organism>